<dbReference type="InterPro" id="IPR018394">
    <property type="entry name" value="DNA_photolyase_1_CS_C"/>
</dbReference>
<dbReference type="PROSITE" id="PS51645">
    <property type="entry name" value="PHR_CRY_ALPHA_BETA"/>
    <property type="match status" value="1"/>
</dbReference>
<sequence length="431" mass="50444">MAKTAVSIFWFRRDLRLEDNIGLFHALKSNFPVIPLFIFDEAILDSLPKEDARVAFIHESLSKINSQLNEIGSSILIKKGKTVVVWKELISEFDIKEVFFNKDYEPFAINRDEAICQLLETNKSISYSFKDQVIFEEKEITKADGLPYTVYTPYKNKWLEKFQTMTPLREYDTSELFSNFYKSNFSFPSLEQIGFEKSTIRVKPFSLDNLKNYQETRDFPAVDSTSYLSPHLRFGTVSIRKMVNFAAKTNQVFLSELIWREFFMQILYHFPKVVTQNFKSDYDGIQWRNNEEDFKRWCAGNTGYPMVDAGMRQLNETGYMHNRVRMVVASFLCKHLLIQWQWGEAYFAEKLLDYDLSANVGNWQWAAGTGCDAAPYFRVFNPDIQLKKFDEKGIYIRKWIPEFDLGYGEPMVDHAMARDRAVATYKAGILK</sequence>
<keyword evidence="2 5" id="KW-0285">Flavoprotein</keyword>
<feature type="binding site" evidence="5">
    <location>
        <begin position="256"/>
        <end position="263"/>
    </location>
    <ligand>
        <name>FAD</name>
        <dbReference type="ChEBI" id="CHEBI:57692"/>
    </ligand>
</feature>
<accession>A0A1D9P708</accession>
<dbReference type="InterPro" id="IPR036134">
    <property type="entry name" value="Crypto/Photolyase_FAD-like_sf"/>
</dbReference>
<comment type="cofactor">
    <cofactor evidence="5">
        <name>FAD</name>
        <dbReference type="ChEBI" id="CHEBI:57692"/>
    </cofactor>
    <text evidence="5">Binds 1 FAD per subunit.</text>
</comment>
<protein>
    <submittedName>
        <fullName evidence="9">Deoxyribodipyrimidine photolyase</fullName>
    </submittedName>
</protein>
<dbReference type="SUPFAM" id="SSF52425">
    <property type="entry name" value="Cryptochrome/photolyase, N-terminal domain"/>
    <property type="match status" value="1"/>
</dbReference>
<dbReference type="AlphaFoldDB" id="A0A1D9P708"/>
<dbReference type="GO" id="GO:0006139">
    <property type="term" value="P:nucleobase-containing compound metabolic process"/>
    <property type="evidence" value="ECO:0007669"/>
    <property type="project" value="UniProtKB-ARBA"/>
</dbReference>
<dbReference type="EMBL" id="CP017774">
    <property type="protein sequence ID" value="AOZ98361.1"/>
    <property type="molecule type" value="Genomic_DNA"/>
</dbReference>
<reference evidence="9 10" key="1">
    <citation type="submission" date="2016-10" db="EMBL/GenBank/DDBJ databases">
        <title>Complete Genome Sequence of Flavobacterium sp. PK15.</title>
        <authorList>
            <person name="Ekwe A."/>
            <person name="Kim S.B."/>
        </authorList>
    </citation>
    <scope>NUCLEOTIDE SEQUENCE [LARGE SCALE GENOMIC DNA]</scope>
    <source>
        <strain evidence="9 10">PK15</strain>
    </source>
</reference>
<dbReference type="RefSeq" id="WP_071183630.1">
    <property type="nucleotide sequence ID" value="NZ_CP017774.1"/>
</dbReference>
<feature type="binding site" evidence="5">
    <location>
        <position position="213"/>
    </location>
    <ligand>
        <name>FAD</name>
        <dbReference type="ChEBI" id="CHEBI:57692"/>
    </ligand>
</feature>
<evidence type="ECO:0000256" key="1">
    <source>
        <dbReference type="ARBA" id="ARBA00001932"/>
    </source>
</evidence>
<dbReference type="PROSITE" id="PS00691">
    <property type="entry name" value="DNA_PHOTOLYASES_1_2"/>
    <property type="match status" value="1"/>
</dbReference>
<keyword evidence="9" id="KW-0456">Lyase</keyword>
<feature type="site" description="Electron transfer via tryptophanyl radical" evidence="6">
    <location>
        <position position="287"/>
    </location>
</feature>
<evidence type="ECO:0000256" key="4">
    <source>
        <dbReference type="ARBA" id="ARBA00022991"/>
    </source>
</evidence>
<organism evidence="9 10">
    <name type="scientific">Flavobacterium commune</name>
    <dbReference type="NCBI Taxonomy" id="1306519"/>
    <lineage>
        <taxon>Bacteria</taxon>
        <taxon>Pseudomonadati</taxon>
        <taxon>Bacteroidota</taxon>
        <taxon>Flavobacteriia</taxon>
        <taxon>Flavobacteriales</taxon>
        <taxon>Flavobacteriaceae</taxon>
        <taxon>Flavobacterium</taxon>
    </lineage>
</organism>
<dbReference type="PANTHER" id="PTHR11455">
    <property type="entry name" value="CRYPTOCHROME"/>
    <property type="match status" value="1"/>
</dbReference>
<dbReference type="SUPFAM" id="SSF48173">
    <property type="entry name" value="Cryptochrome/photolyase FAD-binding domain"/>
    <property type="match status" value="1"/>
</dbReference>
<dbReference type="Gene3D" id="3.40.50.620">
    <property type="entry name" value="HUPs"/>
    <property type="match status" value="1"/>
</dbReference>
<dbReference type="PRINTS" id="PR00147">
    <property type="entry name" value="DNAPHOTLYASE"/>
</dbReference>
<dbReference type="Gene3D" id="1.10.579.10">
    <property type="entry name" value="DNA Cyclobutane Dipyrimidine Photolyase, subunit A, domain 3"/>
    <property type="match status" value="1"/>
</dbReference>
<dbReference type="PROSITE" id="PS00394">
    <property type="entry name" value="DNA_PHOTOLYASES_1_1"/>
    <property type="match status" value="1"/>
</dbReference>
<dbReference type="GO" id="GO:0003677">
    <property type="term" value="F:DNA binding"/>
    <property type="evidence" value="ECO:0007669"/>
    <property type="project" value="TreeGrafter"/>
</dbReference>
<evidence type="ECO:0000256" key="2">
    <source>
        <dbReference type="ARBA" id="ARBA00022630"/>
    </source>
</evidence>
<keyword evidence="4 7" id="KW-0157">Chromophore</keyword>
<dbReference type="Gene3D" id="1.25.40.80">
    <property type="match status" value="1"/>
</dbReference>
<dbReference type="STRING" id="1306519.BIW12_02265"/>
<gene>
    <name evidence="9" type="ORF">BIW12_02265</name>
</gene>
<feature type="site" description="Electron transfer via tryptophanyl radical" evidence="6">
    <location>
        <position position="340"/>
    </location>
</feature>
<dbReference type="GO" id="GO:0003904">
    <property type="term" value="F:deoxyribodipyrimidine photo-lyase activity"/>
    <property type="evidence" value="ECO:0007669"/>
    <property type="project" value="TreeGrafter"/>
</dbReference>
<feature type="site" description="Electron transfer via tryptophanyl radical" evidence="6">
    <location>
        <position position="363"/>
    </location>
</feature>
<evidence type="ECO:0000313" key="10">
    <source>
        <dbReference type="Proteomes" id="UP000178198"/>
    </source>
</evidence>
<dbReference type="KEGG" id="fcm:BIW12_02265"/>
<dbReference type="InterPro" id="IPR005101">
    <property type="entry name" value="Cryptochr/Photolyase_FAD-bd"/>
</dbReference>
<name>A0A1D9P708_9FLAO</name>
<feature type="binding site" evidence="5">
    <location>
        <position position="253"/>
    </location>
    <ligand>
        <name>FAD</name>
        <dbReference type="ChEBI" id="CHEBI:57692"/>
    </ligand>
</feature>
<dbReference type="InterPro" id="IPR036155">
    <property type="entry name" value="Crypto/Photolyase_N_sf"/>
</dbReference>
<evidence type="ECO:0000256" key="3">
    <source>
        <dbReference type="ARBA" id="ARBA00022827"/>
    </source>
</evidence>
<dbReference type="OrthoDB" id="9772484at2"/>
<proteinExistence type="inferred from homology"/>
<evidence type="ECO:0000256" key="6">
    <source>
        <dbReference type="PIRSR" id="PIRSR602081-2"/>
    </source>
</evidence>
<dbReference type="PANTHER" id="PTHR11455:SF9">
    <property type="entry name" value="CRYPTOCHROME CIRCADIAN CLOCK 5 ISOFORM X1"/>
    <property type="match status" value="1"/>
</dbReference>
<evidence type="ECO:0000313" key="9">
    <source>
        <dbReference type="EMBL" id="AOZ98361.1"/>
    </source>
</evidence>
<dbReference type="InterPro" id="IPR002081">
    <property type="entry name" value="Cryptochrome/DNA_photolyase_1"/>
</dbReference>
<dbReference type="InterPro" id="IPR006050">
    <property type="entry name" value="DNA_photolyase_N"/>
</dbReference>
<evidence type="ECO:0000259" key="8">
    <source>
        <dbReference type="PROSITE" id="PS51645"/>
    </source>
</evidence>
<feature type="binding site" evidence="5">
    <location>
        <begin position="225"/>
        <end position="229"/>
    </location>
    <ligand>
        <name>FAD</name>
        <dbReference type="ChEBI" id="CHEBI:57692"/>
    </ligand>
</feature>
<keyword evidence="3 5" id="KW-0274">FAD</keyword>
<keyword evidence="10" id="KW-1185">Reference proteome</keyword>
<comment type="similarity">
    <text evidence="7">Belongs to the DNA photolyase family.</text>
</comment>
<feature type="domain" description="Photolyase/cryptochrome alpha/beta" evidence="8">
    <location>
        <begin position="5"/>
        <end position="134"/>
    </location>
</feature>
<dbReference type="Pfam" id="PF00875">
    <property type="entry name" value="DNA_photolyase"/>
    <property type="match status" value="1"/>
</dbReference>
<dbReference type="GO" id="GO:0009416">
    <property type="term" value="P:response to light stimulus"/>
    <property type="evidence" value="ECO:0007669"/>
    <property type="project" value="TreeGrafter"/>
</dbReference>
<dbReference type="InterPro" id="IPR014729">
    <property type="entry name" value="Rossmann-like_a/b/a_fold"/>
</dbReference>
<comment type="cofactor">
    <cofactor evidence="1">
        <name>(6R)-5,10-methylene-5,6,7,8-tetrahydrofolate</name>
        <dbReference type="ChEBI" id="CHEBI:15636"/>
    </cofactor>
</comment>
<dbReference type="GO" id="GO:0006950">
    <property type="term" value="P:response to stress"/>
    <property type="evidence" value="ECO:0007669"/>
    <property type="project" value="UniProtKB-ARBA"/>
</dbReference>
<dbReference type="Pfam" id="PF03441">
    <property type="entry name" value="FAD_binding_7"/>
    <property type="match status" value="1"/>
</dbReference>
<evidence type="ECO:0000256" key="5">
    <source>
        <dbReference type="PIRSR" id="PIRSR602081-1"/>
    </source>
</evidence>
<dbReference type="Proteomes" id="UP000178198">
    <property type="component" value="Chromosome"/>
</dbReference>
<evidence type="ECO:0000256" key="7">
    <source>
        <dbReference type="RuleBase" id="RU004182"/>
    </source>
</evidence>
<dbReference type="GO" id="GO:0071949">
    <property type="term" value="F:FAD binding"/>
    <property type="evidence" value="ECO:0007669"/>
    <property type="project" value="TreeGrafter"/>
</dbReference>
<feature type="binding site" evidence="5">
    <location>
        <begin position="353"/>
        <end position="355"/>
    </location>
    <ligand>
        <name>FAD</name>
        <dbReference type="ChEBI" id="CHEBI:57692"/>
    </ligand>
</feature>